<evidence type="ECO:0000256" key="2">
    <source>
        <dbReference type="ARBA" id="ARBA00010158"/>
    </source>
</evidence>
<keyword evidence="12" id="KW-1185">Reference proteome</keyword>
<dbReference type="InterPro" id="IPR036465">
    <property type="entry name" value="vWFA_dom_sf"/>
</dbReference>
<evidence type="ECO:0000256" key="4">
    <source>
        <dbReference type="ARBA" id="ARBA00022690"/>
    </source>
</evidence>
<dbReference type="GO" id="GO:0030212">
    <property type="term" value="P:hyaluronan metabolic process"/>
    <property type="evidence" value="ECO:0007669"/>
    <property type="project" value="InterPro"/>
</dbReference>
<evidence type="ECO:0000259" key="10">
    <source>
        <dbReference type="PROSITE" id="PS51468"/>
    </source>
</evidence>
<evidence type="ECO:0000256" key="1">
    <source>
        <dbReference type="ARBA" id="ARBA00004613"/>
    </source>
</evidence>
<dbReference type="InterPro" id="IPR013694">
    <property type="entry name" value="VIT"/>
</dbReference>
<comment type="subcellular location">
    <subcellularLocation>
        <location evidence="1">Secreted</location>
    </subcellularLocation>
</comment>
<dbReference type="Pfam" id="PF08487">
    <property type="entry name" value="VIT"/>
    <property type="match status" value="1"/>
</dbReference>
<evidence type="ECO:0000256" key="8">
    <source>
        <dbReference type="SAM" id="SignalP"/>
    </source>
</evidence>
<dbReference type="InterPro" id="IPR050934">
    <property type="entry name" value="ITIH"/>
</dbReference>
<evidence type="ECO:0000313" key="12">
    <source>
        <dbReference type="Proteomes" id="UP000007635"/>
    </source>
</evidence>
<dbReference type="PROSITE" id="PS50234">
    <property type="entry name" value="VWFA"/>
    <property type="match status" value="1"/>
</dbReference>
<evidence type="ECO:0000313" key="11">
    <source>
        <dbReference type="Ensembl" id="ENSGACP00000066607.1"/>
    </source>
</evidence>
<comment type="similarity">
    <text evidence="2">Belongs to the ITIH family.</text>
</comment>
<dbReference type="InterPro" id="IPR002035">
    <property type="entry name" value="VWF_A"/>
</dbReference>
<dbReference type="SUPFAM" id="SSF53300">
    <property type="entry name" value="vWA-like"/>
    <property type="match status" value="1"/>
</dbReference>
<dbReference type="SMART" id="SM00327">
    <property type="entry name" value="VWA"/>
    <property type="match status" value="1"/>
</dbReference>
<dbReference type="InterPro" id="IPR010600">
    <property type="entry name" value="ITI_HC_C"/>
</dbReference>
<dbReference type="Pfam" id="PF06668">
    <property type="entry name" value="ITI_HC_C"/>
    <property type="match status" value="1"/>
</dbReference>
<dbReference type="GO" id="GO:0005576">
    <property type="term" value="C:extracellular region"/>
    <property type="evidence" value="ECO:0007669"/>
    <property type="project" value="UniProtKB-SubCell"/>
</dbReference>
<dbReference type="Ensembl" id="ENSGACT00000039327.1">
    <property type="protein sequence ID" value="ENSGACP00000066607.1"/>
    <property type="gene ID" value="ENSGACG00000011406.2"/>
</dbReference>
<dbReference type="Gene3D" id="3.40.50.410">
    <property type="entry name" value="von Willebrand factor, type A domain"/>
    <property type="match status" value="1"/>
</dbReference>
<dbReference type="PANTHER" id="PTHR10338">
    <property type="entry name" value="INTER-ALPHA-TRYPSIN INHIBITOR HEAVY CHAIN FAMILY MEMBER"/>
    <property type="match status" value="1"/>
</dbReference>
<keyword evidence="5 8" id="KW-0732">Signal</keyword>
<evidence type="ECO:0000256" key="7">
    <source>
        <dbReference type="ARBA" id="ARBA00023180"/>
    </source>
</evidence>
<keyword evidence="3" id="KW-0964">Secreted</keyword>
<keyword evidence="7" id="KW-0325">Glycoprotein</keyword>
<dbReference type="PANTHER" id="PTHR10338:SF155">
    <property type="entry name" value="INTER-ALPHA-TRYPSIN INHIBITOR HEAVY CHAIN H6"/>
    <property type="match status" value="1"/>
</dbReference>
<evidence type="ECO:0000256" key="6">
    <source>
        <dbReference type="ARBA" id="ARBA00022900"/>
    </source>
</evidence>
<reference evidence="11 12" key="1">
    <citation type="journal article" date="2021" name="G3 (Bethesda)">
        <title>Improved contiguity of the threespine stickleback genome using long-read sequencing.</title>
        <authorList>
            <person name="Nath S."/>
            <person name="Shaw D.E."/>
            <person name="White M.A."/>
        </authorList>
    </citation>
    <scope>NUCLEOTIDE SEQUENCE [LARGE SCALE GENOMIC DNA]</scope>
    <source>
        <strain evidence="11 12">Lake Benthic</strain>
    </source>
</reference>
<organism evidence="11 12">
    <name type="scientific">Gasterosteus aculeatus aculeatus</name>
    <name type="common">three-spined stickleback</name>
    <dbReference type="NCBI Taxonomy" id="481459"/>
    <lineage>
        <taxon>Eukaryota</taxon>
        <taxon>Metazoa</taxon>
        <taxon>Chordata</taxon>
        <taxon>Craniata</taxon>
        <taxon>Vertebrata</taxon>
        <taxon>Euteleostomi</taxon>
        <taxon>Actinopterygii</taxon>
        <taxon>Neopterygii</taxon>
        <taxon>Teleostei</taxon>
        <taxon>Neoteleostei</taxon>
        <taxon>Acanthomorphata</taxon>
        <taxon>Eupercaria</taxon>
        <taxon>Perciformes</taxon>
        <taxon>Cottioidei</taxon>
        <taxon>Gasterosteales</taxon>
        <taxon>Gasterosteidae</taxon>
        <taxon>Gasterosteus</taxon>
    </lineage>
</organism>
<protein>
    <submittedName>
        <fullName evidence="11">Inter-alpha-trypsin inhibitor heavy chain family member 6</fullName>
    </submittedName>
</protein>
<proteinExistence type="inferred from homology"/>
<dbReference type="SMART" id="SM00609">
    <property type="entry name" value="VIT"/>
    <property type="match status" value="1"/>
</dbReference>
<name>A0AAQ4RV81_GASAC</name>
<feature type="chain" id="PRO_5042873667" evidence="8">
    <location>
        <begin position="28"/>
        <end position="940"/>
    </location>
</feature>
<reference evidence="11" key="3">
    <citation type="submission" date="2025-09" db="UniProtKB">
        <authorList>
            <consortium name="Ensembl"/>
        </authorList>
    </citation>
    <scope>IDENTIFICATION</scope>
</reference>
<feature type="domain" description="VWFA" evidence="9">
    <location>
        <begin position="306"/>
        <end position="491"/>
    </location>
</feature>
<accession>A0AAQ4RV81</accession>
<dbReference type="AlphaFoldDB" id="A0AAQ4RV81"/>
<keyword evidence="6" id="KW-0722">Serine protease inhibitor</keyword>
<dbReference type="Pfam" id="PF00092">
    <property type="entry name" value="VWA"/>
    <property type="match status" value="1"/>
</dbReference>
<evidence type="ECO:0000259" key="9">
    <source>
        <dbReference type="PROSITE" id="PS50234"/>
    </source>
</evidence>
<dbReference type="Proteomes" id="UP000007635">
    <property type="component" value="Chromosome XII"/>
</dbReference>
<evidence type="ECO:0000256" key="3">
    <source>
        <dbReference type="ARBA" id="ARBA00022525"/>
    </source>
</evidence>
<feature type="domain" description="VIT" evidence="10">
    <location>
        <begin position="40"/>
        <end position="173"/>
    </location>
</feature>
<feature type="signal peptide" evidence="8">
    <location>
        <begin position="1"/>
        <end position="27"/>
    </location>
</feature>
<sequence>MTMDDTMNFKVQCILVFFAFCMQEGLSKDYEANLGADYLLQRVRRQSKPAKAVLKVTDYHVRCSVVSRYAITTVQSSVWNQLPITKEAAFEVDLPSSAFISNFTITSNGKVYVAQVKERAAARKMYDAAKKQGKTLCFPIALLPSREREIEKFRVAVSVPPGALMSFSLSYEELLPRRLGRYELSLGLRPGQPVQNLTLEVSITERTGISFIKAFPLKTSRLISNTAQGDADPPASTHVEHSAGCARVRYSPTIQQQNSISSKGLNADFIIQYDVDLRDPLGEVQVYDGYFVHYFAPRGLPVVPKDVIFVIDVSGSMIGTKIKQTKQAMSIILGDLREGDHFNIITFSDKVYTWKKGRTVRATRQNVRDAKDFVKRIIAEGWTNINAALLSAALLVNPPSSASPNHLPSPRVPLVIFLTDGEATIGVTAGDTILSNAKKALGSSSLFGLAFGDDADFLLLKRLALDNRGVARMVYEDADAALQLKGFFDEVASPLLSDIQLSYLDDQAFDITHALFPNYFQGSELVVAGRVKPGVKDLKVSMSATDVTQRVNLENDVLVSHAKRNGSAESLECPGGLEGISSFVRRLWAYFTIKELLLAKLNATDPATQRLLADKATNLSLKYNFVTPVTSLVVVKPDAETPTTAKPATAATVTTTGTTTATSKILAAGPTSTAKTAPSRKTTTSMLSVVVDGDPHFVVQLPKLHQNLCFTVDGRANDVLRLIEEPERGIIVDGHLMGAPPKRGAELRPRTYFDRLTISSAAGGSGEVMISLSLDAVVVEGEGRDILPINQQGSVARRGATVTVDNHRSCWIELNKGVKFLVMFHQYDHPSYLQMAHLGFYITDGRGLSASTQGLLGQFQHADISVTPVKDYLGGGAHNQAISALGLLRWGSEEIPVTLQDKTLKDTLRKHHVGKCWVVPKAEVERLLGHPYESYVVDGV</sequence>
<dbReference type="PROSITE" id="PS51468">
    <property type="entry name" value="VIT"/>
    <property type="match status" value="1"/>
</dbReference>
<reference evidence="11" key="2">
    <citation type="submission" date="2025-08" db="UniProtKB">
        <authorList>
            <consortium name="Ensembl"/>
        </authorList>
    </citation>
    <scope>IDENTIFICATION</scope>
</reference>
<dbReference type="GO" id="GO:0004867">
    <property type="term" value="F:serine-type endopeptidase inhibitor activity"/>
    <property type="evidence" value="ECO:0007669"/>
    <property type="project" value="UniProtKB-KW"/>
</dbReference>
<evidence type="ECO:0000256" key="5">
    <source>
        <dbReference type="ARBA" id="ARBA00022729"/>
    </source>
</evidence>
<dbReference type="GeneTree" id="ENSGT00940000162980"/>
<keyword evidence="4" id="KW-0646">Protease inhibitor</keyword>